<protein>
    <submittedName>
        <fullName evidence="8">TonB-dependent receptor</fullName>
    </submittedName>
</protein>
<sequence>MSRASLGLVALSIFAISGQIYADTQAVETDRASRSKSRILEEVVVTAQKREESQQEVPIAIQAFGGGALSAFGIEDTTQLGRIVPSLQFTEVIGYTLIYLRGVGTDAFVPSSDPSVATYIDGVYMPSLLGVFQSFGGIERVEVLKGPQGSLFGRNSTGGAISVITKKPNPTDVEVELSAEVSNFNSRRYKAYVSAPVTDWLSVSVSGISHRADEYYEQVNRELPENKTDAGRVKVSFRPSEEIEMELAYFKSQQVATSSILSENNSPSTLGSLLLIQPTEDDYFTETDFPAGMRSEQEVFYGSLFWGLPWFDVKVIGSDLSSVTTDTGFDFDGSAMPIAAFTTDNQVIDYQTVELQFLSNDVDEKWFNWIAGLYYMESEVGYEPGHLFLAPNLVNGLLGGVLGLSPAITDPIRSLLSLLPLDSTPLGERGVVIDINGLLGTKSQSVFAQTTIHATQWLDVTLGGRYQEEERFMVRSDSALSQLDGNGTIELFKFPLRRNTVTNFSPKVVFSAFPIEDVMVYASWSKGFKSATYNLVSIYEEPDYVEPEEVTQYELGLKSEWFDGGLRFNAAVFQTTIDSLQSGFVSLLAGGAVTLENAGQARIEGMEFDATIVPFLNWNPGFVVNMNMGYLDAKYIDFSDGAGYDETTGLFTNNLDFTGNDIVRTPEMTGGISITQAISLGSDHEFEIGADYYYNSGFSYTPQNTIKEPDYTLTNGRVSYLYIPLGLRVTAFGKNLENTKYHYSKFQTDFGVNQTLSAPRQYGVRLELEY</sequence>
<keyword evidence="3" id="KW-0813">Transport</keyword>
<dbReference type="InterPro" id="IPR039426">
    <property type="entry name" value="TonB-dep_rcpt-like"/>
</dbReference>
<feature type="signal peptide" evidence="5">
    <location>
        <begin position="1"/>
        <end position="22"/>
    </location>
</feature>
<comment type="caution">
    <text evidence="8">The sequence shown here is derived from an EMBL/GenBank/DDBJ whole genome shotgun (WGS) entry which is preliminary data.</text>
</comment>
<keyword evidence="1" id="KW-0406">Ion transport</keyword>
<name>A0ABS6VV04_9GAMM</name>
<dbReference type="EMBL" id="JAHWDQ010000004">
    <property type="protein sequence ID" value="MBW2942170.1"/>
    <property type="molecule type" value="Genomic_DNA"/>
</dbReference>
<dbReference type="PROSITE" id="PS52016">
    <property type="entry name" value="TONB_DEPENDENT_REC_3"/>
    <property type="match status" value="1"/>
</dbReference>
<keyword evidence="3" id="KW-0812">Transmembrane</keyword>
<dbReference type="Pfam" id="PF07715">
    <property type="entry name" value="Plug"/>
    <property type="match status" value="1"/>
</dbReference>
<keyword evidence="8" id="KW-0675">Receptor</keyword>
<comment type="similarity">
    <text evidence="3 4">Belongs to the TonB-dependent receptor family.</text>
</comment>
<dbReference type="InterPro" id="IPR000531">
    <property type="entry name" value="Beta-barrel_TonB"/>
</dbReference>
<keyword evidence="5" id="KW-0732">Signal</keyword>
<comment type="subcellular location">
    <subcellularLocation>
        <location evidence="3">Cell outer membrane</location>
        <topology evidence="3">Multi-pass membrane protein</topology>
    </subcellularLocation>
</comment>
<evidence type="ECO:0000256" key="1">
    <source>
        <dbReference type="ARBA" id="ARBA00023065"/>
    </source>
</evidence>
<evidence type="ECO:0000259" key="7">
    <source>
        <dbReference type="Pfam" id="PF07715"/>
    </source>
</evidence>
<dbReference type="RefSeq" id="WP_219044407.1">
    <property type="nucleotide sequence ID" value="NZ_JAHWDQ010000004.1"/>
</dbReference>
<evidence type="ECO:0000313" key="8">
    <source>
        <dbReference type="EMBL" id="MBW2942170.1"/>
    </source>
</evidence>
<feature type="domain" description="TonB-dependent receptor plug" evidence="7">
    <location>
        <begin position="54"/>
        <end position="160"/>
    </location>
</feature>
<evidence type="ECO:0000259" key="6">
    <source>
        <dbReference type="Pfam" id="PF00593"/>
    </source>
</evidence>
<feature type="domain" description="TonB-dependent receptor-like beta-barrel" evidence="6">
    <location>
        <begin position="435"/>
        <end position="736"/>
    </location>
</feature>
<evidence type="ECO:0000256" key="2">
    <source>
        <dbReference type="ARBA" id="ARBA00023077"/>
    </source>
</evidence>
<proteinExistence type="inferred from homology"/>
<reference evidence="8" key="1">
    <citation type="submission" date="2021-07" db="EMBL/GenBank/DDBJ databases">
        <title>Zhongshania sp. CAU 1632 isolated from seawater.</title>
        <authorList>
            <person name="Kim W."/>
        </authorList>
    </citation>
    <scope>NUCLEOTIDE SEQUENCE</scope>
    <source>
        <strain evidence="8">CAU 1632</strain>
    </source>
</reference>
<gene>
    <name evidence="8" type="ORF">KXJ70_15345</name>
</gene>
<evidence type="ECO:0000313" key="9">
    <source>
        <dbReference type="Proteomes" id="UP001166291"/>
    </source>
</evidence>
<accession>A0ABS6VV04</accession>
<dbReference type="Pfam" id="PF00593">
    <property type="entry name" value="TonB_dep_Rec_b-barrel"/>
    <property type="match status" value="1"/>
</dbReference>
<keyword evidence="3" id="KW-1134">Transmembrane beta strand</keyword>
<keyword evidence="2 4" id="KW-0798">TonB box</keyword>
<evidence type="ECO:0000256" key="4">
    <source>
        <dbReference type="RuleBase" id="RU003357"/>
    </source>
</evidence>
<keyword evidence="3 4" id="KW-0472">Membrane</keyword>
<organism evidence="8 9">
    <name type="scientific">Zhongshania aquimaris</name>
    <dbReference type="NCBI Taxonomy" id="2857107"/>
    <lineage>
        <taxon>Bacteria</taxon>
        <taxon>Pseudomonadati</taxon>
        <taxon>Pseudomonadota</taxon>
        <taxon>Gammaproteobacteria</taxon>
        <taxon>Cellvibrionales</taxon>
        <taxon>Spongiibacteraceae</taxon>
        <taxon>Zhongshania</taxon>
    </lineage>
</organism>
<dbReference type="PANTHER" id="PTHR32552:SF81">
    <property type="entry name" value="TONB-DEPENDENT OUTER MEMBRANE RECEPTOR"/>
    <property type="match status" value="1"/>
</dbReference>
<dbReference type="PANTHER" id="PTHR32552">
    <property type="entry name" value="FERRICHROME IRON RECEPTOR-RELATED"/>
    <property type="match status" value="1"/>
</dbReference>
<feature type="chain" id="PRO_5047369686" evidence="5">
    <location>
        <begin position="23"/>
        <end position="770"/>
    </location>
</feature>
<evidence type="ECO:0000256" key="3">
    <source>
        <dbReference type="PROSITE-ProRule" id="PRU01360"/>
    </source>
</evidence>
<dbReference type="Proteomes" id="UP001166291">
    <property type="component" value="Unassembled WGS sequence"/>
</dbReference>
<evidence type="ECO:0000256" key="5">
    <source>
        <dbReference type="SAM" id="SignalP"/>
    </source>
</evidence>
<keyword evidence="3" id="KW-0998">Cell outer membrane</keyword>
<keyword evidence="9" id="KW-1185">Reference proteome</keyword>
<dbReference type="InterPro" id="IPR012910">
    <property type="entry name" value="Plug_dom"/>
</dbReference>